<accession>A0ABN3G9R4</accession>
<evidence type="ECO:0000313" key="1">
    <source>
        <dbReference type="EMBL" id="GAA2347062.1"/>
    </source>
</evidence>
<dbReference type="RefSeq" id="WP_344613379.1">
    <property type="nucleotide sequence ID" value="NZ_BAAARV010000025.1"/>
</dbReference>
<protein>
    <submittedName>
        <fullName evidence="1">Uncharacterized protein</fullName>
    </submittedName>
</protein>
<organism evidence="1 2">
    <name type="scientific">Dactylosporangium salmoneum</name>
    <dbReference type="NCBI Taxonomy" id="53361"/>
    <lineage>
        <taxon>Bacteria</taxon>
        <taxon>Bacillati</taxon>
        <taxon>Actinomycetota</taxon>
        <taxon>Actinomycetes</taxon>
        <taxon>Micromonosporales</taxon>
        <taxon>Micromonosporaceae</taxon>
        <taxon>Dactylosporangium</taxon>
    </lineage>
</organism>
<name>A0ABN3G9R4_9ACTN</name>
<evidence type="ECO:0000313" key="2">
    <source>
        <dbReference type="Proteomes" id="UP001501444"/>
    </source>
</evidence>
<gene>
    <name evidence="1" type="ORF">GCM10010170_034290</name>
</gene>
<sequence length="71" mass="7830">MSTYRINADGSVTLPGPPDVGDWTVHEMDDGLWTADNPVQGFLRSRFNADFRATFRTRDEALAAFGVEVPA</sequence>
<keyword evidence="2" id="KW-1185">Reference proteome</keyword>
<dbReference type="Proteomes" id="UP001501444">
    <property type="component" value="Unassembled WGS sequence"/>
</dbReference>
<reference evidence="1 2" key="1">
    <citation type="journal article" date="2019" name="Int. J. Syst. Evol. Microbiol.">
        <title>The Global Catalogue of Microorganisms (GCM) 10K type strain sequencing project: providing services to taxonomists for standard genome sequencing and annotation.</title>
        <authorList>
            <consortium name="The Broad Institute Genomics Platform"/>
            <consortium name="The Broad Institute Genome Sequencing Center for Infectious Disease"/>
            <person name="Wu L."/>
            <person name="Ma J."/>
        </authorList>
    </citation>
    <scope>NUCLEOTIDE SEQUENCE [LARGE SCALE GENOMIC DNA]</scope>
    <source>
        <strain evidence="1 2">JCM 3272</strain>
    </source>
</reference>
<dbReference type="EMBL" id="BAAARV010000025">
    <property type="protein sequence ID" value="GAA2347062.1"/>
    <property type="molecule type" value="Genomic_DNA"/>
</dbReference>
<comment type="caution">
    <text evidence="1">The sequence shown here is derived from an EMBL/GenBank/DDBJ whole genome shotgun (WGS) entry which is preliminary data.</text>
</comment>
<proteinExistence type="predicted"/>